<organism evidence="4 5">
    <name type="scientific">Coemansia guatemalensis</name>
    <dbReference type="NCBI Taxonomy" id="2761395"/>
    <lineage>
        <taxon>Eukaryota</taxon>
        <taxon>Fungi</taxon>
        <taxon>Fungi incertae sedis</taxon>
        <taxon>Zoopagomycota</taxon>
        <taxon>Kickxellomycotina</taxon>
        <taxon>Kickxellomycetes</taxon>
        <taxon>Kickxellales</taxon>
        <taxon>Kickxellaceae</taxon>
        <taxon>Coemansia</taxon>
    </lineage>
</organism>
<keyword evidence="2" id="KW-0472">Membrane</keyword>
<protein>
    <submittedName>
        <fullName evidence="4">DUF1279 super</fullName>
    </submittedName>
</protein>
<evidence type="ECO:0000256" key="2">
    <source>
        <dbReference type="SAM" id="Phobius"/>
    </source>
</evidence>
<dbReference type="InterPro" id="IPR045866">
    <property type="entry name" value="FAM210A/B-like"/>
</dbReference>
<evidence type="ECO:0000259" key="3">
    <source>
        <dbReference type="Pfam" id="PF06916"/>
    </source>
</evidence>
<dbReference type="OrthoDB" id="426386at2759"/>
<evidence type="ECO:0000313" key="4">
    <source>
        <dbReference type="EMBL" id="KAJ2807730.1"/>
    </source>
</evidence>
<dbReference type="PANTHER" id="PTHR21377">
    <property type="entry name" value="PROTEIN FAM210B, MITOCHONDRIAL"/>
    <property type="match status" value="1"/>
</dbReference>
<name>A0A9W8LW90_9FUNG</name>
<dbReference type="GO" id="GO:0005739">
    <property type="term" value="C:mitochondrion"/>
    <property type="evidence" value="ECO:0007669"/>
    <property type="project" value="TreeGrafter"/>
</dbReference>
<dbReference type="Proteomes" id="UP001140094">
    <property type="component" value="Unassembled WGS sequence"/>
</dbReference>
<reference evidence="4" key="1">
    <citation type="submission" date="2022-07" db="EMBL/GenBank/DDBJ databases">
        <title>Phylogenomic reconstructions and comparative analyses of Kickxellomycotina fungi.</title>
        <authorList>
            <person name="Reynolds N.K."/>
            <person name="Stajich J.E."/>
            <person name="Barry K."/>
            <person name="Grigoriev I.V."/>
            <person name="Crous P."/>
            <person name="Smith M.E."/>
        </authorList>
    </citation>
    <scope>NUCLEOTIDE SEQUENCE</scope>
    <source>
        <strain evidence="4">NRRL 1565</strain>
    </source>
</reference>
<dbReference type="AlphaFoldDB" id="A0A9W8LW90"/>
<dbReference type="PANTHER" id="PTHR21377:SF0">
    <property type="entry name" value="PROTEIN FAM210B, MITOCHONDRIAL"/>
    <property type="match status" value="1"/>
</dbReference>
<keyword evidence="2" id="KW-1133">Transmembrane helix</keyword>
<dbReference type="Pfam" id="PF06916">
    <property type="entry name" value="FAM210A-B_dom"/>
    <property type="match status" value="1"/>
</dbReference>
<keyword evidence="2" id="KW-0812">Transmembrane</keyword>
<dbReference type="EMBL" id="JANBUO010000089">
    <property type="protein sequence ID" value="KAJ2807730.1"/>
    <property type="molecule type" value="Genomic_DNA"/>
</dbReference>
<keyword evidence="5" id="KW-1185">Reference proteome</keyword>
<feature type="transmembrane region" description="Helical" evidence="2">
    <location>
        <begin position="83"/>
        <end position="104"/>
    </location>
</feature>
<proteinExistence type="predicted"/>
<feature type="region of interest" description="Disordered" evidence="1">
    <location>
        <begin position="1"/>
        <end position="70"/>
    </location>
</feature>
<gene>
    <name evidence="4" type="primary">NAT2</name>
    <name evidence="4" type="ORF">H4R20_001163</name>
</gene>
<evidence type="ECO:0000256" key="1">
    <source>
        <dbReference type="SAM" id="MobiDB-lite"/>
    </source>
</evidence>
<comment type="caution">
    <text evidence="4">The sequence shown here is derived from an EMBL/GenBank/DDBJ whole genome shotgun (WGS) entry which is preliminary data.</text>
</comment>
<evidence type="ECO:0000313" key="5">
    <source>
        <dbReference type="Proteomes" id="UP001140094"/>
    </source>
</evidence>
<feature type="domain" description="DUF1279" evidence="3">
    <location>
        <begin position="72"/>
        <end position="170"/>
    </location>
</feature>
<sequence>MPHYEITMADGTSSGLHSPGTPTSVTSMTSVGSTMSTRSMSTGREQTDSEADLEKGSKGPNPEPEGGKKPSRFRVLMQQYGRIAIVMYLLVTAVDLALCVWAVWLGGDGLVYTINSYLGQYITRLQKAAQKMEEGHASGTDRWATIILVGYAVHKCLTPLRLALTAAILPWSARTAQRLGWSWLIPKSAPTITHKPMSKAADAIRRKLK</sequence>
<feature type="compositionally biased region" description="Low complexity" evidence="1">
    <location>
        <begin position="18"/>
        <end position="44"/>
    </location>
</feature>
<dbReference type="InterPro" id="IPR009688">
    <property type="entry name" value="FAM210A/B-like_dom"/>
</dbReference>
<accession>A0A9W8LW90</accession>